<comment type="caution">
    <text evidence="1">The sequence shown here is derived from an EMBL/GenBank/DDBJ whole genome shotgun (WGS) entry which is preliminary data.</text>
</comment>
<protein>
    <submittedName>
        <fullName evidence="1">Uncharacterized protein</fullName>
    </submittedName>
</protein>
<accession>A0A4Y2BS74</accession>
<sequence length="93" mass="10533">MNLTIQRILCLETRLLASNSCHSFLFEVWRWLPHKPRHCEGTLRGLVKCRANSATTAMIAVREVKSFHVGREKAMLRVEGNILSNPVSGTETN</sequence>
<reference evidence="1 2" key="1">
    <citation type="journal article" date="2019" name="Sci. Rep.">
        <title>Orb-weaving spider Araneus ventricosus genome elucidates the spidroin gene catalogue.</title>
        <authorList>
            <person name="Kono N."/>
            <person name="Nakamura H."/>
            <person name="Ohtoshi R."/>
            <person name="Moran D.A.P."/>
            <person name="Shinohara A."/>
            <person name="Yoshida Y."/>
            <person name="Fujiwara M."/>
            <person name="Mori M."/>
            <person name="Tomita M."/>
            <person name="Arakawa K."/>
        </authorList>
    </citation>
    <scope>NUCLEOTIDE SEQUENCE [LARGE SCALE GENOMIC DNA]</scope>
</reference>
<dbReference type="EMBL" id="BGPR01000108">
    <property type="protein sequence ID" value="GBL95072.1"/>
    <property type="molecule type" value="Genomic_DNA"/>
</dbReference>
<evidence type="ECO:0000313" key="2">
    <source>
        <dbReference type="Proteomes" id="UP000499080"/>
    </source>
</evidence>
<proteinExistence type="predicted"/>
<name>A0A4Y2BS74_ARAVE</name>
<keyword evidence="2" id="KW-1185">Reference proteome</keyword>
<dbReference type="AlphaFoldDB" id="A0A4Y2BS74"/>
<dbReference type="Proteomes" id="UP000499080">
    <property type="component" value="Unassembled WGS sequence"/>
</dbReference>
<organism evidence="1 2">
    <name type="scientific">Araneus ventricosus</name>
    <name type="common">Orbweaver spider</name>
    <name type="synonym">Epeira ventricosa</name>
    <dbReference type="NCBI Taxonomy" id="182803"/>
    <lineage>
        <taxon>Eukaryota</taxon>
        <taxon>Metazoa</taxon>
        <taxon>Ecdysozoa</taxon>
        <taxon>Arthropoda</taxon>
        <taxon>Chelicerata</taxon>
        <taxon>Arachnida</taxon>
        <taxon>Araneae</taxon>
        <taxon>Araneomorphae</taxon>
        <taxon>Entelegynae</taxon>
        <taxon>Araneoidea</taxon>
        <taxon>Araneidae</taxon>
        <taxon>Araneus</taxon>
    </lineage>
</organism>
<evidence type="ECO:0000313" key="1">
    <source>
        <dbReference type="EMBL" id="GBL95072.1"/>
    </source>
</evidence>
<gene>
    <name evidence="1" type="ORF">AVEN_188816_1</name>
</gene>